<protein>
    <submittedName>
        <fullName evidence="2">Uncharacterized protein</fullName>
    </submittedName>
</protein>
<keyword evidence="1" id="KW-0472">Membrane</keyword>
<evidence type="ECO:0000313" key="2">
    <source>
        <dbReference type="EMBL" id="OQX33047.1"/>
    </source>
</evidence>
<name>A0A657PLY7_9GAMM</name>
<organism evidence="2 3">
    <name type="scientific">Candidatus Sedimenticola endophacoides</name>
    <dbReference type="NCBI Taxonomy" id="2548426"/>
    <lineage>
        <taxon>Bacteria</taxon>
        <taxon>Pseudomonadati</taxon>
        <taxon>Pseudomonadota</taxon>
        <taxon>Gammaproteobacteria</taxon>
        <taxon>Chromatiales</taxon>
        <taxon>Sedimenticolaceae</taxon>
        <taxon>Sedimenticola</taxon>
    </lineage>
</organism>
<gene>
    <name evidence="2" type="ORF">B0D84_05170</name>
</gene>
<feature type="transmembrane region" description="Helical" evidence="1">
    <location>
        <begin position="17"/>
        <end position="35"/>
    </location>
</feature>
<dbReference type="Proteomes" id="UP000243361">
    <property type="component" value="Unassembled WGS sequence"/>
</dbReference>
<comment type="caution">
    <text evidence="2">The sequence shown here is derived from an EMBL/GenBank/DDBJ whole genome shotgun (WGS) entry which is preliminary data.</text>
</comment>
<dbReference type="AlphaFoldDB" id="A0A657PLY7"/>
<evidence type="ECO:0000313" key="3">
    <source>
        <dbReference type="Proteomes" id="UP000243361"/>
    </source>
</evidence>
<feature type="non-terminal residue" evidence="2">
    <location>
        <position position="1"/>
    </location>
</feature>
<dbReference type="EMBL" id="MUIE01000336">
    <property type="protein sequence ID" value="OQX33047.1"/>
    <property type="molecule type" value="Genomic_DNA"/>
</dbReference>
<feature type="transmembrane region" description="Helical" evidence="1">
    <location>
        <begin position="42"/>
        <end position="63"/>
    </location>
</feature>
<keyword evidence="1" id="KW-0812">Transmembrane</keyword>
<accession>A0A657PLY7</accession>
<evidence type="ECO:0000256" key="1">
    <source>
        <dbReference type="SAM" id="Phobius"/>
    </source>
</evidence>
<reference evidence="2" key="1">
    <citation type="submission" date="2017-02" db="EMBL/GenBank/DDBJ databases">
        <title>Novel co-symbiosis in the unique lucinid bivalve Phacoides pectinatus.</title>
        <authorList>
            <person name="Lim S.J."/>
            <person name="Davis B.G."/>
            <person name="Gill D.E."/>
            <person name="Engel A.S."/>
            <person name="Anderson L.C."/>
            <person name="Campbell B.J."/>
        </authorList>
    </citation>
    <scope>NUCLEOTIDE SEQUENCE [LARGE SCALE GENOMIC DNA]</scope>
    <source>
        <strain evidence="2">LUC13016_P6</strain>
    </source>
</reference>
<keyword evidence="1" id="KW-1133">Transmembrane helix</keyword>
<proteinExistence type="predicted"/>
<keyword evidence="3" id="KW-1185">Reference proteome</keyword>
<sequence>VILPNMKELLPDRWANLQFYAYLAAVFAALPAPFAPESVSRLCGLLVCLSFLLLLSNLLRVAVRYRATLARLHAPIPS</sequence>